<dbReference type="Proteomes" id="UP000078348">
    <property type="component" value="Unassembled WGS sequence"/>
</dbReference>
<proteinExistence type="predicted"/>
<feature type="compositionally biased region" description="Basic and acidic residues" evidence="1">
    <location>
        <begin position="559"/>
        <end position="570"/>
    </location>
</feature>
<evidence type="ECO:0000313" key="2">
    <source>
        <dbReference type="EMBL" id="OAO12247.1"/>
    </source>
</evidence>
<dbReference type="InterPro" id="IPR029063">
    <property type="entry name" value="SAM-dependent_MTases_sf"/>
</dbReference>
<dbReference type="Pfam" id="PF00515">
    <property type="entry name" value="TPR_1"/>
    <property type="match status" value="1"/>
</dbReference>
<accession>A0A196S839</accession>
<protein>
    <submittedName>
        <fullName evidence="2">Uncharacterized protein</fullName>
    </submittedName>
</protein>
<comment type="caution">
    <text evidence="2">The sequence shown here is derived from an EMBL/GenBank/DDBJ whole genome shotgun (WGS) entry which is preliminary data.</text>
</comment>
<feature type="region of interest" description="Disordered" evidence="1">
    <location>
        <begin position="550"/>
        <end position="583"/>
    </location>
</feature>
<dbReference type="STRING" id="478820.A0A196S839"/>
<dbReference type="Pfam" id="PF13181">
    <property type="entry name" value="TPR_8"/>
    <property type="match status" value="1"/>
</dbReference>
<evidence type="ECO:0000313" key="3">
    <source>
        <dbReference type="Proteomes" id="UP000078348"/>
    </source>
</evidence>
<name>A0A196S839_BLAHN</name>
<evidence type="ECO:0000256" key="1">
    <source>
        <dbReference type="SAM" id="MobiDB-lite"/>
    </source>
</evidence>
<organism evidence="2 3">
    <name type="scientific">Blastocystis sp. subtype 1 (strain ATCC 50177 / NandII)</name>
    <dbReference type="NCBI Taxonomy" id="478820"/>
    <lineage>
        <taxon>Eukaryota</taxon>
        <taxon>Sar</taxon>
        <taxon>Stramenopiles</taxon>
        <taxon>Bigyra</taxon>
        <taxon>Opalozoa</taxon>
        <taxon>Opalinata</taxon>
        <taxon>Blastocystidae</taxon>
        <taxon>Blastocystis</taxon>
    </lineage>
</organism>
<dbReference type="Gene3D" id="1.25.40.10">
    <property type="entry name" value="Tetratricopeptide repeat domain"/>
    <property type="match status" value="1"/>
</dbReference>
<dbReference type="EMBL" id="LXWW01000556">
    <property type="protein sequence ID" value="OAO12247.1"/>
    <property type="molecule type" value="Genomic_DNA"/>
</dbReference>
<dbReference type="SUPFAM" id="SSF53335">
    <property type="entry name" value="S-adenosyl-L-methionine-dependent methyltransferases"/>
    <property type="match status" value="1"/>
</dbReference>
<dbReference type="OrthoDB" id="64915at2759"/>
<dbReference type="SUPFAM" id="SSF48452">
    <property type="entry name" value="TPR-like"/>
    <property type="match status" value="1"/>
</dbReference>
<sequence length="667" mass="76586">MGNIIGFSDKETIHIEVPEPKKDESPTGTYIESKQRLQRSVLWDLQEQYYSNATIREWEFLKIQAGISSSAYLARAYANIILSYIHDMSQKEGERNEKVTVIDIGVGCGRLGYYIVQYLLEAKSLWPNPEVVPFLYVMTDCSQKMIKWIKQNRFLEPLINQGLMDVAFYDVENAQNLYLQHSNRMINENALKVPPVIILNNVLSRLKQDIVTIASHGVQMGLVSVFSTQKEYSTSDPSILSRLSCEWHFQSQVRAESNMGWEKDVANTVQRMNEEYRGTVTFVPIRGIPLINRILSYCSSKAVFLIGDEGLCLKDEIIAVKNPTLSFDGGISFPLPFHVFKQHCVDRGGFVATSEYHESYRVMLCAYGLLSETLQQTRLAFRRFVLDRSPDGISTLCEELKSNPSFALTSCLLRLTAFDNDSFASLRHAVLSSSPSQVLQQYDIHDLRYALAKIRNLVFPFKASQDICFDVARVYMALKDYDKAAELFLLSIRLCGDHHACWYNRGVCLFFMGQFSQARFCFFRALELNNEYEEARVFLRRIYNEDHSLLEEPSQTDAPRTKDNEEKTEPQQEQQETVERAITPLKEEKETWQVDRGLVKSIQQGEAGVVDELVFSSDSEIMSSDEEECIVMEHYDPVSDYHVEYIPSKDDDYEIQFEEQPDSADEA</sequence>
<keyword evidence="3" id="KW-1185">Reference proteome</keyword>
<dbReference type="InterPro" id="IPR011990">
    <property type="entry name" value="TPR-like_helical_dom_sf"/>
</dbReference>
<dbReference type="AlphaFoldDB" id="A0A196S839"/>
<gene>
    <name evidence="2" type="ORF">AV274_6050</name>
</gene>
<reference evidence="2 3" key="1">
    <citation type="submission" date="2016-05" db="EMBL/GenBank/DDBJ databases">
        <title>Nuclear genome of Blastocystis sp. subtype 1 NandII.</title>
        <authorList>
            <person name="Gentekaki E."/>
            <person name="Curtis B."/>
            <person name="Stairs C."/>
            <person name="Eme L."/>
            <person name="Herman E."/>
            <person name="Klimes V."/>
            <person name="Arias M.C."/>
            <person name="Elias M."/>
            <person name="Hilliou F."/>
            <person name="Klute M."/>
            <person name="Malik S.-B."/>
            <person name="Pightling A."/>
            <person name="Rachubinski R."/>
            <person name="Salas D."/>
            <person name="Schlacht A."/>
            <person name="Suga H."/>
            <person name="Archibald J."/>
            <person name="Ball S.G."/>
            <person name="Clark G."/>
            <person name="Dacks J."/>
            <person name="Van Der Giezen M."/>
            <person name="Tsaousis A."/>
            <person name="Roger A."/>
        </authorList>
    </citation>
    <scope>NUCLEOTIDE SEQUENCE [LARGE SCALE GENOMIC DNA]</scope>
    <source>
        <strain evidence="3">ATCC 50177 / NandII</strain>
    </source>
</reference>
<dbReference type="InterPro" id="IPR019734">
    <property type="entry name" value="TPR_rpt"/>
</dbReference>
<dbReference type="SMART" id="SM00028">
    <property type="entry name" value="TPR"/>
    <property type="match status" value="2"/>
</dbReference>